<dbReference type="PANTHER" id="PTHR32305:SF15">
    <property type="entry name" value="PROTEIN RHSA-RELATED"/>
    <property type="match status" value="1"/>
</dbReference>
<dbReference type="CDD" id="cd00118">
    <property type="entry name" value="LysM"/>
    <property type="match status" value="2"/>
</dbReference>
<dbReference type="RefSeq" id="WP_346787232.1">
    <property type="nucleotide sequence ID" value="NZ_JAYFSJ010000001.1"/>
</dbReference>
<comment type="caution">
    <text evidence="4">The sequence shown here is derived from an EMBL/GenBank/DDBJ whole genome shotgun (WGS) entry which is preliminary data.</text>
</comment>
<keyword evidence="2" id="KW-1133">Transmembrane helix</keyword>
<dbReference type="PROSITE" id="PS51782">
    <property type="entry name" value="LYSM"/>
    <property type="match status" value="2"/>
</dbReference>
<dbReference type="InterPro" id="IPR036779">
    <property type="entry name" value="LysM_dom_sf"/>
</dbReference>
<dbReference type="PANTHER" id="PTHR32305">
    <property type="match status" value="1"/>
</dbReference>
<dbReference type="SMART" id="SM00257">
    <property type="entry name" value="LysM"/>
    <property type="match status" value="2"/>
</dbReference>
<gene>
    <name evidence="4" type="ORF">VA599_00005</name>
</gene>
<dbReference type="EMBL" id="JAYFSJ010000001">
    <property type="protein sequence ID" value="MEN7429103.1"/>
    <property type="molecule type" value="Genomic_DNA"/>
</dbReference>
<evidence type="ECO:0000259" key="3">
    <source>
        <dbReference type="PROSITE" id="PS51782"/>
    </source>
</evidence>
<proteinExistence type="predicted"/>
<keyword evidence="2" id="KW-0472">Membrane</keyword>
<protein>
    <submittedName>
        <fullName evidence="4">LysM peptidoglycan-binding domain-containing protein</fullName>
    </submittedName>
</protein>
<name>A0ABV0CEG5_9NEIS</name>
<evidence type="ECO:0000256" key="1">
    <source>
        <dbReference type="SAM" id="MobiDB-lite"/>
    </source>
</evidence>
<dbReference type="InterPro" id="IPR050708">
    <property type="entry name" value="T6SS_VgrG/RHS"/>
</dbReference>
<dbReference type="Proteomes" id="UP001405405">
    <property type="component" value="Unassembled WGS sequence"/>
</dbReference>
<dbReference type="InterPro" id="IPR006530">
    <property type="entry name" value="YD"/>
</dbReference>
<feature type="transmembrane region" description="Helical" evidence="2">
    <location>
        <begin position="1744"/>
        <end position="1765"/>
    </location>
</feature>
<feature type="transmembrane region" description="Helical" evidence="2">
    <location>
        <begin position="1772"/>
        <end position="1793"/>
    </location>
</feature>
<feature type="domain" description="LysM" evidence="3">
    <location>
        <begin position="1651"/>
        <end position="1698"/>
    </location>
</feature>
<feature type="compositionally biased region" description="Basic and acidic residues" evidence="1">
    <location>
        <begin position="1077"/>
        <end position="1087"/>
    </location>
</feature>
<keyword evidence="5" id="KW-1185">Reference proteome</keyword>
<reference evidence="4 5" key="1">
    <citation type="submission" date="2023-12" db="EMBL/GenBank/DDBJ databases">
        <title>Chromobacterium sp. strain TRC.1.1.SA producing antimicrobial pigment.</title>
        <authorList>
            <person name="Verma N."/>
            <person name="Choksket S."/>
            <person name="Pinnaka A.K."/>
            <person name="Korpole S."/>
        </authorList>
    </citation>
    <scope>NUCLEOTIDE SEQUENCE [LARGE SCALE GENOMIC DNA]</scope>
    <source>
        <strain evidence="4 5">TRC1.1.SA</strain>
    </source>
</reference>
<dbReference type="InterPro" id="IPR018392">
    <property type="entry name" value="LysM"/>
</dbReference>
<organism evidence="4 5">
    <name type="scientific">Chromobacterium indicum</name>
    <dbReference type="NCBI Taxonomy" id="3110228"/>
    <lineage>
        <taxon>Bacteria</taxon>
        <taxon>Pseudomonadati</taxon>
        <taxon>Pseudomonadota</taxon>
        <taxon>Betaproteobacteria</taxon>
        <taxon>Neisseriales</taxon>
        <taxon>Chromobacteriaceae</taxon>
        <taxon>Chromobacterium</taxon>
    </lineage>
</organism>
<evidence type="ECO:0000313" key="5">
    <source>
        <dbReference type="Proteomes" id="UP001405405"/>
    </source>
</evidence>
<evidence type="ECO:0000313" key="4">
    <source>
        <dbReference type="EMBL" id="MEN7429103.1"/>
    </source>
</evidence>
<dbReference type="Gene3D" id="3.10.350.10">
    <property type="entry name" value="LysM domain"/>
    <property type="match status" value="2"/>
</dbReference>
<sequence length="2431" mass="262622">MRDAGDGKYKIKTQDLVAGRQYDANGNVVKETDARGNSVYRWFDRAGRKLLQVDAAGYAVVWTYNSAGKPARETHYANAVSVPGDAATLEQMQALLKPNAGDDRISEFDYDRMGRVAEERRLNVQISADDGVSDARGTVRTQYHYNQMGLIDQKTDAKNGVTDIGYDKLGREIHREEAAFANQAGQMVRPTTDTGYNGLGQATQVRRAGVDGVFSETHYGAGGRVEWSKDAEGNVTWYDYDAVGNMSRTRRDRKEAAGGQDVTLYAYTAAKQQSVKQDAGNGLYTETRYNAWGQITGKRTSLNRQGDWQEFSEYDGAGRLTRGNAGGVTKLYGYDASGNATLTVESGGGGCDELRGISLDQVMAVVEKRIDHQTPMDNLRLTVTDYDARNKQVATYQPLMTNARQQSSVQVERWISVKPQANNGAVVTMGPIGKQLPPDSNPLSAGTLTRIATRPQPWPFTGVENVYGIEGLPDNTAQVVFFSKTGVAFPSDKSGAWSSSGHIERSDDGKTFLAGAIDGFGLYMGVQEFFYVALDAGGNSLASSYGTLKPGQAGFRQFDQVSKGGYRTAYSFYLYDLGIPRLPNFGSGTPGRAPGPDSVYFGFGVPSSGARIRFRTSDSGWGDYQNVSMSEINGVYKFGLDKIALPVGGEYQYQIDSLNSGGGVQDTYIGELSPAGRVFTQPCLLKNSTQQLHFLEPTGQAVKGVVRYRIKGTDSYATSLLVRDDRGGFYWNAAGELLLPMGDPAHYEYQYELLSEQGLAISRGSGEVALSIPVSSVPLPRDPRAEGVDFSYRKLGDNGPFVKGWATNAWLGPIDASFQDGVVSKYEYKYEAFTDKVDLTKYPFVTTRTSYGTYSGIATFGGGNRIIRNDSLPLPLGVTFASDRKDAAQLSLSYRVKGSNAEWQQAILPRTSQGAFFFNVDNLAVGDYEYSYQLRDGSGNVLRDADGGVINMSGYLHRGGAQEETSADNLHWVLLGVSDKEASVTRRQHYNAFGEVDSETDGEQNTTRYSYSTAGKLLSKQDPLVSVTLENGQKQTASPLTQYRYDAMGNTVAVIDANGHQNRQRWLAGSQDGQGKVSDEWHADGGDKQTGSHKAMSYDALGNLRSSSDELSRTTSYSYDRLGHLKRINRAGGGYDEYDYDSAGQRIAHRTTSTGSDVLQDTTSYDSLGRVLETISAAQRHTRYSYQWDASLLGAGGTVVGGWRTVTTNANNQTQQDAVNLFGLKVAHVDLGNHSFTYQYNAAGQISSQSGSTGQNIVYRYYGNGYLKSLEDSATNSNTLYEYDKDGRKIFEGYTTLSNQSPRVFQYADTTYDELGRVIQIKDAKFLTRYEYDAVGNRRRVYAEYSDGVNGSKQVQDNWYRYDQMNRFTISMGKLENGQITRGGVGSDGVEVQYDAAGQRRVVINAKDGTSEKYSYTDNGFLTDVTINDKSAAQRVNDLLGRTAEYTSYRWDGDGGQNSKTTTIYDADNKIKHQVVDDATTDYDLMADGTVKTTTQVSKGTTTTTYYGYEWWDEAKQSTITAQPYNKDAPGWRSGISHLTYDVNGHLKMAIDEEKHRSLSYINNAQGLVLQRDESSDSGVFKSQSYYYLDGKQVGAVGNDGPARVDYAKQLAQIGLGNKKDQYRFGVAVSSADFDQNYEPIGPNYPGQTPGSVTVREGDTLQVIAANLWGDKSLWYLLADANGLQGTETLKAGQVLRVPNKVTNFHNNSSTYRVYSPGEAIGDVTPTLPEPPPPPPPPGGGCGGFGMVLVAIVAVVATVVTAGAAAAALGPVLAGALGGAVGSIAGQAMAMTLGMQSKFSWSQVGVGAIGGAVTGGMQAGAFGQALNNSNIVVQGMASSVISQGVSMAVGLQKSFSWTSVAASGVAAWAANSVGLQAGKGTDAFERIGYGTMRGMLNGTIQSVIGEDHRPDWGNLAASSFGSAVGYQVAGNPVAGSWQVVEDDRMVSANAARGLFPYNAAYDLKPPVADDATARALGFRGANDWALMPERGDEGPTRYVVRKGDTFTSIARNMGRTAAEIALANGKVNQFRLRPGQSLVIPGAGSYSDDDLAAASAFMDKQNRQRIAVQNAARQQALTEKIRAGVPLLSLKSWVTPERVSDALLMTFGTAAQLTASGSSRSDQLREAPGVLESVGNTLRSDLPLGQKLSWAWGSVGYSYRNSNLAQGLVQASGGAMEVGAAVPLASSGAGSVIAVPLAFHGADNIETGLRRAFLDGDGRTLTYRSVLGATGSPYVAQVVDQAIPFAAGAAELGMGVTRLAVPNTLEFTGTAANPRMAPYAVNADGLVRTPAEAMDLARLHGVHIPDDINIGFMSKWTRADADAEYFSQGRSYKPNDWISWDEFYHAGTGKIPVRINSALLNSDEALVAHLSHEMHELNSLRDIFEVNGGELQAKRLNQLIAPRLQGGFEGNLHEQAWDVADKLVYKMRNGD</sequence>
<feature type="domain" description="LysM" evidence="3">
    <location>
        <begin position="1996"/>
        <end position="2040"/>
    </location>
</feature>
<dbReference type="SUPFAM" id="SSF54106">
    <property type="entry name" value="LysM domain"/>
    <property type="match status" value="1"/>
</dbReference>
<dbReference type="Pfam" id="PF05593">
    <property type="entry name" value="RHS_repeat"/>
    <property type="match status" value="2"/>
</dbReference>
<dbReference type="Gene3D" id="2.180.10.10">
    <property type="entry name" value="RHS repeat-associated core"/>
    <property type="match status" value="2"/>
</dbReference>
<accession>A0ABV0CEG5</accession>
<dbReference type="Pfam" id="PF01476">
    <property type="entry name" value="LysM"/>
    <property type="match status" value="2"/>
</dbReference>
<feature type="region of interest" description="Disordered" evidence="1">
    <location>
        <begin position="1070"/>
        <end position="1093"/>
    </location>
</feature>
<dbReference type="InterPro" id="IPR031325">
    <property type="entry name" value="RHS_repeat"/>
</dbReference>
<evidence type="ECO:0000256" key="2">
    <source>
        <dbReference type="SAM" id="Phobius"/>
    </source>
</evidence>
<keyword evidence="2" id="KW-0812">Transmembrane</keyword>
<dbReference type="NCBIfam" id="TIGR01643">
    <property type="entry name" value="YD_repeat_2x"/>
    <property type="match status" value="2"/>
</dbReference>